<keyword evidence="2" id="KW-1185">Reference proteome</keyword>
<organism evidence="1 2">
    <name type="scientific">Penicillium arizonense</name>
    <dbReference type="NCBI Taxonomy" id="1835702"/>
    <lineage>
        <taxon>Eukaryota</taxon>
        <taxon>Fungi</taxon>
        <taxon>Dikarya</taxon>
        <taxon>Ascomycota</taxon>
        <taxon>Pezizomycotina</taxon>
        <taxon>Eurotiomycetes</taxon>
        <taxon>Eurotiomycetidae</taxon>
        <taxon>Eurotiales</taxon>
        <taxon>Aspergillaceae</taxon>
        <taxon>Penicillium</taxon>
    </lineage>
</organism>
<dbReference type="OrthoDB" id="10354099at2759"/>
<evidence type="ECO:0000313" key="2">
    <source>
        <dbReference type="Proteomes" id="UP000177622"/>
    </source>
</evidence>
<dbReference type="EMBL" id="LXJU01000003">
    <property type="protein sequence ID" value="OGE56118.1"/>
    <property type="molecule type" value="Genomic_DNA"/>
</dbReference>
<dbReference type="RefSeq" id="XP_022491546.1">
    <property type="nucleotide sequence ID" value="XM_022628764.1"/>
</dbReference>
<comment type="caution">
    <text evidence="1">The sequence shown here is derived from an EMBL/GenBank/DDBJ whole genome shotgun (WGS) entry which is preliminary data.</text>
</comment>
<dbReference type="AlphaFoldDB" id="A0A1F5LSD2"/>
<accession>A0A1F5LSD2</accession>
<reference evidence="1 2" key="1">
    <citation type="journal article" date="2016" name="Sci. Rep.">
        <title>Penicillium arizonense, a new, genome sequenced fungal species, reveals a high chemical diversity in secreted metabolites.</title>
        <authorList>
            <person name="Grijseels S."/>
            <person name="Nielsen J.C."/>
            <person name="Randelovic M."/>
            <person name="Nielsen J."/>
            <person name="Nielsen K.F."/>
            <person name="Workman M."/>
            <person name="Frisvad J.C."/>
        </authorList>
    </citation>
    <scope>NUCLEOTIDE SEQUENCE [LARGE SCALE GENOMIC DNA]</scope>
    <source>
        <strain evidence="1 2">CBS 141311</strain>
    </source>
</reference>
<dbReference type="GeneID" id="34573498"/>
<evidence type="ECO:0000313" key="1">
    <source>
        <dbReference type="EMBL" id="OGE56118.1"/>
    </source>
</evidence>
<protein>
    <submittedName>
        <fullName evidence="1">Uncharacterized protein</fullName>
    </submittedName>
</protein>
<dbReference type="Proteomes" id="UP000177622">
    <property type="component" value="Unassembled WGS sequence"/>
</dbReference>
<proteinExistence type="predicted"/>
<sequence>MDFVDPLSLLNEDLKDELDKDAEAPDHPTGFDGAPPLGIHCAEVDDVPTMVIWKIRGDYVVSINGAALLRNCQRLFNRESCLFLVPEVYAALIVTSRYTAMHTATGDYLRGLMQSTVQSGVSCPHALALTFIALHLQRRMCFRMDGDVISDAGKCDLPGKYGVLETLRQAAECGQWYVMRRTDVRELAPHEIRSTRTEVTETVTIVQLRVNKSTDQ</sequence>
<name>A0A1F5LSD2_PENAI</name>
<gene>
    <name evidence="1" type="ORF">PENARI_c003G11053</name>
</gene>